<keyword evidence="6 8" id="KW-1133">Transmembrane helix</keyword>
<dbReference type="Pfam" id="PF04535">
    <property type="entry name" value="CASP_dom"/>
    <property type="match status" value="1"/>
</dbReference>
<feature type="transmembrane region" description="Helical" evidence="8">
    <location>
        <begin position="82"/>
        <end position="105"/>
    </location>
</feature>
<evidence type="ECO:0000313" key="10">
    <source>
        <dbReference type="EMBL" id="KAG0561780.1"/>
    </source>
</evidence>
<organism evidence="10 11">
    <name type="scientific">Ceratodon purpureus</name>
    <name type="common">Fire moss</name>
    <name type="synonym">Dicranum purpureum</name>
    <dbReference type="NCBI Taxonomy" id="3225"/>
    <lineage>
        <taxon>Eukaryota</taxon>
        <taxon>Viridiplantae</taxon>
        <taxon>Streptophyta</taxon>
        <taxon>Embryophyta</taxon>
        <taxon>Bryophyta</taxon>
        <taxon>Bryophytina</taxon>
        <taxon>Bryopsida</taxon>
        <taxon>Dicranidae</taxon>
        <taxon>Pseudoditrichales</taxon>
        <taxon>Ditrichaceae</taxon>
        <taxon>Ceratodon</taxon>
    </lineage>
</organism>
<evidence type="ECO:0000256" key="8">
    <source>
        <dbReference type="RuleBase" id="RU361233"/>
    </source>
</evidence>
<evidence type="ECO:0000256" key="4">
    <source>
        <dbReference type="ARBA" id="ARBA00022475"/>
    </source>
</evidence>
<dbReference type="PANTHER" id="PTHR36488:SF8">
    <property type="entry name" value="CASP-LIKE PROTEIN 1U1"/>
    <property type="match status" value="1"/>
</dbReference>
<evidence type="ECO:0000256" key="3">
    <source>
        <dbReference type="ARBA" id="ARBA00011489"/>
    </source>
</evidence>
<name>A0A8T0GS19_CERPU</name>
<dbReference type="AlphaFoldDB" id="A0A8T0GS19"/>
<feature type="transmembrane region" description="Helical" evidence="8">
    <location>
        <begin position="117"/>
        <end position="147"/>
    </location>
</feature>
<reference evidence="10" key="1">
    <citation type="submission" date="2020-06" db="EMBL/GenBank/DDBJ databases">
        <title>WGS assembly of Ceratodon purpureus strain R40.</title>
        <authorList>
            <person name="Carey S.B."/>
            <person name="Jenkins J."/>
            <person name="Shu S."/>
            <person name="Lovell J.T."/>
            <person name="Sreedasyam A."/>
            <person name="Maumus F."/>
            <person name="Tiley G.P."/>
            <person name="Fernandez-Pozo N."/>
            <person name="Barry K."/>
            <person name="Chen C."/>
            <person name="Wang M."/>
            <person name="Lipzen A."/>
            <person name="Daum C."/>
            <person name="Saski C.A."/>
            <person name="Payton A.C."/>
            <person name="Mcbreen J.C."/>
            <person name="Conrad R.E."/>
            <person name="Kollar L.M."/>
            <person name="Olsson S."/>
            <person name="Huttunen S."/>
            <person name="Landis J.B."/>
            <person name="Wickett N.J."/>
            <person name="Johnson M.G."/>
            <person name="Rensing S.A."/>
            <person name="Grimwood J."/>
            <person name="Schmutz J."/>
            <person name="Mcdaniel S.F."/>
        </authorList>
    </citation>
    <scope>NUCLEOTIDE SEQUENCE</scope>
    <source>
        <strain evidence="10">R40</strain>
    </source>
</reference>
<feature type="transmembrane region" description="Helical" evidence="8">
    <location>
        <begin position="174"/>
        <end position="194"/>
    </location>
</feature>
<evidence type="ECO:0000256" key="2">
    <source>
        <dbReference type="ARBA" id="ARBA00007651"/>
    </source>
</evidence>
<evidence type="ECO:0000256" key="7">
    <source>
        <dbReference type="ARBA" id="ARBA00023136"/>
    </source>
</evidence>
<dbReference type="GO" id="GO:0005886">
    <property type="term" value="C:plasma membrane"/>
    <property type="evidence" value="ECO:0007669"/>
    <property type="project" value="UniProtKB-SubCell"/>
</dbReference>
<dbReference type="EMBL" id="CM026430">
    <property type="protein sequence ID" value="KAG0561781.1"/>
    <property type="molecule type" value="Genomic_DNA"/>
</dbReference>
<evidence type="ECO:0000313" key="11">
    <source>
        <dbReference type="Proteomes" id="UP000822688"/>
    </source>
</evidence>
<evidence type="ECO:0000256" key="5">
    <source>
        <dbReference type="ARBA" id="ARBA00022692"/>
    </source>
</evidence>
<comment type="subcellular location">
    <subcellularLocation>
        <location evidence="1 8">Cell membrane</location>
        <topology evidence="1 8">Multi-pass membrane protein</topology>
    </subcellularLocation>
</comment>
<dbReference type="NCBIfam" id="TIGR01569">
    <property type="entry name" value="A_tha_TIGR01569"/>
    <property type="match status" value="1"/>
</dbReference>
<dbReference type="InterPro" id="IPR006459">
    <property type="entry name" value="CASP/CASPL"/>
</dbReference>
<keyword evidence="11" id="KW-1185">Reference proteome</keyword>
<dbReference type="Proteomes" id="UP000822688">
    <property type="component" value="Chromosome 9"/>
</dbReference>
<feature type="domain" description="Casparian strip membrane protein" evidence="9">
    <location>
        <begin position="32"/>
        <end position="182"/>
    </location>
</feature>
<gene>
    <name evidence="10" type="ORF">KC19_9G091400</name>
</gene>
<accession>A0A8T0GS19</accession>
<keyword evidence="7 8" id="KW-0472">Membrane</keyword>
<comment type="similarity">
    <text evidence="2 8">Belongs to the Casparian strip membrane proteins (CASP) family.</text>
</comment>
<evidence type="ECO:0000256" key="1">
    <source>
        <dbReference type="ARBA" id="ARBA00004651"/>
    </source>
</evidence>
<feature type="transmembrane region" description="Helical" evidence="8">
    <location>
        <begin position="38"/>
        <end position="56"/>
    </location>
</feature>
<dbReference type="EMBL" id="CM026430">
    <property type="protein sequence ID" value="KAG0561780.1"/>
    <property type="molecule type" value="Genomic_DNA"/>
</dbReference>
<evidence type="ECO:0000259" key="9">
    <source>
        <dbReference type="Pfam" id="PF04535"/>
    </source>
</evidence>
<dbReference type="InterPro" id="IPR006702">
    <property type="entry name" value="CASP_dom"/>
</dbReference>
<sequence>MATTATPYGTKAGYTDGAGVPYDEAPRRAHRAHHCVDFILRVLTALATGAAIITILKSNETTYLPNGAAARARWNDFGAFKWFLLANAIVCAYAILAALASLIGVCTRRGPLSSRPIAWLTFLVDFLLANALMSAAASATTIAWIGYKGQANSGWASQCGVVKGFCRRVGGALIASYAGWVFLALSTIVAASALHKLRRRTAY</sequence>
<evidence type="ECO:0000256" key="6">
    <source>
        <dbReference type="ARBA" id="ARBA00022989"/>
    </source>
</evidence>
<proteinExistence type="inferred from homology"/>
<keyword evidence="5 8" id="KW-0812">Transmembrane</keyword>
<dbReference type="InterPro" id="IPR044173">
    <property type="entry name" value="CASPL"/>
</dbReference>
<protein>
    <recommendedName>
        <fullName evidence="8">CASP-like protein</fullName>
    </recommendedName>
</protein>
<comment type="subunit">
    <text evidence="3 8">Homodimer and heterodimers.</text>
</comment>
<dbReference type="OrthoDB" id="1906221at2759"/>
<comment type="caution">
    <text evidence="10">The sequence shown here is derived from an EMBL/GenBank/DDBJ whole genome shotgun (WGS) entry which is preliminary data.</text>
</comment>
<dbReference type="PANTHER" id="PTHR36488">
    <property type="entry name" value="CASP-LIKE PROTEIN 1U1"/>
    <property type="match status" value="1"/>
</dbReference>
<keyword evidence="4 8" id="KW-1003">Cell membrane</keyword>